<reference evidence="8" key="1">
    <citation type="submission" date="2021-01" db="EMBL/GenBank/DDBJ databases">
        <authorList>
            <person name="Lovell J.T."/>
            <person name="Bentley N."/>
            <person name="Bhattarai G."/>
            <person name="Jenkins J.W."/>
            <person name="Sreedasyam A."/>
            <person name="Alarcon Y."/>
            <person name="Bock C."/>
            <person name="Boston L."/>
            <person name="Carlson J."/>
            <person name="Cervantes K."/>
            <person name="Clermont K."/>
            <person name="Krom N."/>
            <person name="Kubenka K."/>
            <person name="Mamidi S."/>
            <person name="Mattison C."/>
            <person name="Monteros M."/>
            <person name="Pisani C."/>
            <person name="Plott C."/>
            <person name="Rajasekar S."/>
            <person name="Rhein H.S."/>
            <person name="Rohla C."/>
            <person name="Song M."/>
            <person name="Hilaire R.S."/>
            <person name="Shu S."/>
            <person name="Wells L."/>
            <person name="Wang X."/>
            <person name="Webber J."/>
            <person name="Heerema R.J."/>
            <person name="Klein P."/>
            <person name="Conner P."/>
            <person name="Grauke L."/>
            <person name="Grimwood J."/>
            <person name="Schmutz J."/>
            <person name="Randall J.J."/>
        </authorList>
    </citation>
    <scope>NUCLEOTIDE SEQUENCE</scope>
    <source>
        <tissue evidence="8">Leaf</tissue>
    </source>
</reference>
<evidence type="ECO:0000313" key="9">
    <source>
        <dbReference type="Proteomes" id="UP000811246"/>
    </source>
</evidence>
<organism evidence="8 9">
    <name type="scientific">Carya illinoinensis</name>
    <name type="common">Pecan</name>
    <dbReference type="NCBI Taxonomy" id="32201"/>
    <lineage>
        <taxon>Eukaryota</taxon>
        <taxon>Viridiplantae</taxon>
        <taxon>Streptophyta</taxon>
        <taxon>Embryophyta</taxon>
        <taxon>Tracheophyta</taxon>
        <taxon>Spermatophyta</taxon>
        <taxon>Magnoliopsida</taxon>
        <taxon>eudicotyledons</taxon>
        <taxon>Gunneridae</taxon>
        <taxon>Pentapetalae</taxon>
        <taxon>rosids</taxon>
        <taxon>fabids</taxon>
        <taxon>Fagales</taxon>
        <taxon>Juglandaceae</taxon>
        <taxon>Carya</taxon>
    </lineage>
</organism>
<evidence type="ECO:0000256" key="4">
    <source>
        <dbReference type="ARBA" id="ARBA00022864"/>
    </source>
</evidence>
<dbReference type="GO" id="GO:0005737">
    <property type="term" value="C:cytoplasm"/>
    <property type="evidence" value="ECO:0007669"/>
    <property type="project" value="UniProtKB-SubCell"/>
</dbReference>
<evidence type="ECO:0000256" key="5">
    <source>
        <dbReference type="ARBA" id="ARBA00023242"/>
    </source>
</evidence>
<evidence type="ECO:0000256" key="7">
    <source>
        <dbReference type="SAM" id="MobiDB-lite"/>
    </source>
</evidence>
<keyword evidence="2" id="KW-0963">Cytoplasm</keyword>
<evidence type="ECO:0000256" key="2">
    <source>
        <dbReference type="ARBA" id="ARBA00022490"/>
    </source>
</evidence>
<dbReference type="GO" id="GO:0009736">
    <property type="term" value="P:cytokinin-activated signaling pathway"/>
    <property type="evidence" value="ECO:0007669"/>
    <property type="project" value="UniProtKB-KW"/>
</dbReference>
<evidence type="ECO:0000256" key="6">
    <source>
        <dbReference type="ARBA" id="ARBA00024199"/>
    </source>
</evidence>
<keyword evidence="3" id="KW-0203">Cytokinin biosynthesis</keyword>
<sequence length="161" mass="17625">MESSEVFGAAEECHSSESGWTMYIGSPIYGDDDDGSGDNGDSDDENDGDGDNDDDDDENDANHDDDSDDSMASDASSGPSHQGHPCGSGKGGHGLAAFKQEDEENYHNYRLDKKANKQQQKEKQIRAQKMKEEKEEKLLRAKIANASAQSTGAKVRKKFWM</sequence>
<protein>
    <submittedName>
        <fullName evidence="8">Uncharacterized protein</fullName>
    </submittedName>
</protein>
<comment type="caution">
    <text evidence="8">The sequence shown here is derived from an EMBL/GenBank/DDBJ whole genome shotgun (WGS) entry which is preliminary data.</text>
</comment>
<keyword evidence="4" id="KW-0932">Cytokinin signaling pathway</keyword>
<dbReference type="InterPro" id="IPR044670">
    <property type="entry name" value="SOFL"/>
</dbReference>
<name>A0A922AC85_CARIL</name>
<feature type="compositionally biased region" description="Low complexity" evidence="7">
    <location>
        <begin position="72"/>
        <end position="85"/>
    </location>
</feature>
<dbReference type="PANTHER" id="PTHR33347:SF31">
    <property type="entry name" value="PROTEIN SOB FIVE-LIKE 1"/>
    <property type="match status" value="1"/>
</dbReference>
<dbReference type="EMBL" id="CM031839">
    <property type="protein sequence ID" value="KAG6675454.1"/>
    <property type="molecule type" value="Genomic_DNA"/>
</dbReference>
<evidence type="ECO:0000313" key="8">
    <source>
        <dbReference type="EMBL" id="KAG6675453.1"/>
    </source>
</evidence>
<dbReference type="AlphaFoldDB" id="A0A922AC85"/>
<feature type="compositionally biased region" description="Basic and acidic residues" evidence="7">
    <location>
        <begin position="105"/>
        <end position="133"/>
    </location>
</feature>
<gene>
    <name evidence="8" type="ORF">I3842_15G102600</name>
</gene>
<comment type="similarity">
    <text evidence="6">Belongs to the SOFL plant protein family.</text>
</comment>
<dbReference type="GO" id="GO:0009691">
    <property type="term" value="P:cytokinin biosynthetic process"/>
    <property type="evidence" value="ECO:0007669"/>
    <property type="project" value="UniProtKB-KW"/>
</dbReference>
<proteinExistence type="inferred from homology"/>
<evidence type="ECO:0000256" key="3">
    <source>
        <dbReference type="ARBA" id="ARBA00022712"/>
    </source>
</evidence>
<dbReference type="PANTHER" id="PTHR33347">
    <property type="entry name" value="OSJNBA0091C07.3 PROTEIN"/>
    <property type="match status" value="1"/>
</dbReference>
<dbReference type="EMBL" id="CM031839">
    <property type="protein sequence ID" value="KAG6675453.1"/>
    <property type="molecule type" value="Genomic_DNA"/>
</dbReference>
<feature type="region of interest" description="Disordered" evidence="7">
    <location>
        <begin position="1"/>
        <end position="133"/>
    </location>
</feature>
<keyword evidence="5" id="KW-0539">Nucleus</keyword>
<feature type="compositionally biased region" description="Acidic residues" evidence="7">
    <location>
        <begin position="30"/>
        <end position="71"/>
    </location>
</feature>
<accession>A0A922AC85</accession>
<comment type="subcellular location">
    <subcellularLocation>
        <location evidence="1">Cytoplasm</location>
    </subcellularLocation>
</comment>
<evidence type="ECO:0000256" key="1">
    <source>
        <dbReference type="ARBA" id="ARBA00004496"/>
    </source>
</evidence>
<dbReference type="Proteomes" id="UP000811246">
    <property type="component" value="Chromosome 15"/>
</dbReference>